<evidence type="ECO:0000313" key="3">
    <source>
        <dbReference type="EMBL" id="EAR22008.1"/>
    </source>
</evidence>
<protein>
    <submittedName>
        <fullName evidence="3">Uncharacterized protein</fullName>
    </submittedName>
</protein>
<feature type="transmembrane region" description="Helical" evidence="2">
    <location>
        <begin position="388"/>
        <end position="421"/>
    </location>
</feature>
<dbReference type="HOGENOM" id="CLU_482997_0_0_6"/>
<feature type="coiled-coil region" evidence="1">
    <location>
        <begin position="126"/>
        <end position="192"/>
    </location>
</feature>
<name>A4BR08_9GAMM</name>
<dbReference type="EMBL" id="AAOF01000005">
    <property type="protein sequence ID" value="EAR22008.1"/>
    <property type="molecule type" value="Genomic_DNA"/>
</dbReference>
<keyword evidence="1" id="KW-0175">Coiled coil</keyword>
<keyword evidence="2" id="KW-0472">Membrane</keyword>
<dbReference type="STRING" id="314278.NB231_06456"/>
<proteinExistence type="predicted"/>
<dbReference type="Proteomes" id="UP000003374">
    <property type="component" value="Unassembled WGS sequence"/>
</dbReference>
<dbReference type="eggNOG" id="ENOG502ZBUZ">
    <property type="taxonomic scope" value="Bacteria"/>
</dbReference>
<reference evidence="3 4" key="1">
    <citation type="submission" date="2006-02" db="EMBL/GenBank/DDBJ databases">
        <authorList>
            <person name="Waterbury J."/>
            <person name="Ferriera S."/>
            <person name="Johnson J."/>
            <person name="Kravitz S."/>
            <person name="Halpern A."/>
            <person name="Remington K."/>
            <person name="Beeson K."/>
            <person name="Tran B."/>
            <person name="Rogers Y.-H."/>
            <person name="Friedman R."/>
            <person name="Venter J.C."/>
        </authorList>
    </citation>
    <scope>NUCLEOTIDE SEQUENCE [LARGE SCALE GENOMIC DNA]</scope>
    <source>
        <strain evidence="3 4">Nb-231</strain>
    </source>
</reference>
<evidence type="ECO:0000256" key="1">
    <source>
        <dbReference type="SAM" id="Coils"/>
    </source>
</evidence>
<keyword evidence="2" id="KW-1133">Transmembrane helix</keyword>
<keyword evidence="2" id="KW-0812">Transmembrane</keyword>
<evidence type="ECO:0000313" key="4">
    <source>
        <dbReference type="Proteomes" id="UP000003374"/>
    </source>
</evidence>
<accession>A4BR08</accession>
<keyword evidence="4" id="KW-1185">Reference proteome</keyword>
<evidence type="ECO:0000256" key="2">
    <source>
        <dbReference type="SAM" id="Phobius"/>
    </source>
</evidence>
<sequence>MLVGPWYRWLQPGIPAAGRFSRPIFQKYAASDFVSRFLEEPQRSLIYRDEDFVHEVRANGASVYSLSKKSYVKAQPELRKLFLDVHSRFYLVACELHCDAPGFPSVKREAVCEAGFVIRRRIVRVAPEARQELAEVQRQIAAARARIAKLRGASSFGGRLGRSFNGVCQDKLAKLQEEVKAGQRRLKELRRAEQIRYALEGWVPSQKSADLGAWRAIETEPQIVTEAILPLYPLIPAESDTHHSAHKRSIWFGVVPTSGAATDEGGQPRFDERSVYQVHCFVRRHNPACPKTSARSDCKGELVWSTPTERYQLAAHFDLEGTSNRTVTVQLPDLNALEAQADSLRPGQAAGVRMVSPPGSSLDFKVDGDNTPTLADPKRPRGGASICFFAIPLITIVAMFVLQLFLPIVVSLFQLWFLLLLKFCIPPAFSIDAGLAAAMELEGPELDIEASVQAKIDAQGVLNIGGHTISSVEEFKELLKSKFDEKGDHLHPEVRQGLIDAFGDDLNALGKLALDMATDFSADAPPGLREALEEPDPATAAVKGRLPSVTDKLVYYQRVEPPNL</sequence>
<comment type="caution">
    <text evidence="3">The sequence shown here is derived from an EMBL/GenBank/DDBJ whole genome shotgun (WGS) entry which is preliminary data.</text>
</comment>
<dbReference type="AlphaFoldDB" id="A4BR08"/>
<gene>
    <name evidence="3" type="ORF">NB231_06456</name>
</gene>
<organism evidence="3 4">
    <name type="scientific">Nitrococcus mobilis Nb-231</name>
    <dbReference type="NCBI Taxonomy" id="314278"/>
    <lineage>
        <taxon>Bacteria</taxon>
        <taxon>Pseudomonadati</taxon>
        <taxon>Pseudomonadota</taxon>
        <taxon>Gammaproteobacteria</taxon>
        <taxon>Chromatiales</taxon>
        <taxon>Ectothiorhodospiraceae</taxon>
        <taxon>Nitrococcus</taxon>
    </lineage>
</organism>